<proteinExistence type="predicted"/>
<keyword evidence="5" id="KW-1185">Reference proteome</keyword>
<reference evidence="4 5" key="1">
    <citation type="journal article" date="2024" name="Nat. Commun.">
        <title>Phylogenomics reveals the evolutionary origins of lichenization in chlorophyte algae.</title>
        <authorList>
            <person name="Puginier C."/>
            <person name="Libourel C."/>
            <person name="Otte J."/>
            <person name="Skaloud P."/>
            <person name="Haon M."/>
            <person name="Grisel S."/>
            <person name="Petersen M."/>
            <person name="Berrin J.G."/>
            <person name="Delaux P.M."/>
            <person name="Dal Grande F."/>
            <person name="Keller J."/>
        </authorList>
    </citation>
    <scope>NUCLEOTIDE SEQUENCE [LARGE SCALE GENOMIC DNA]</scope>
    <source>
        <strain evidence="4 5">SAG 216-7</strain>
    </source>
</reference>
<name>A0ABR2Z0Z2_9CHLO</name>
<keyword evidence="2 3" id="KW-0040">ANK repeat</keyword>
<dbReference type="Pfam" id="PF12796">
    <property type="entry name" value="Ank_2"/>
    <property type="match status" value="1"/>
</dbReference>
<dbReference type="PANTHER" id="PTHR24171">
    <property type="entry name" value="ANKYRIN REPEAT DOMAIN-CONTAINING PROTEIN 39-RELATED"/>
    <property type="match status" value="1"/>
</dbReference>
<organism evidence="4 5">
    <name type="scientific">Coccomyxa subellipsoidea</name>
    <dbReference type="NCBI Taxonomy" id="248742"/>
    <lineage>
        <taxon>Eukaryota</taxon>
        <taxon>Viridiplantae</taxon>
        <taxon>Chlorophyta</taxon>
        <taxon>core chlorophytes</taxon>
        <taxon>Trebouxiophyceae</taxon>
        <taxon>Trebouxiophyceae incertae sedis</taxon>
        <taxon>Coccomyxaceae</taxon>
        <taxon>Coccomyxa</taxon>
    </lineage>
</organism>
<dbReference type="InterPro" id="IPR036770">
    <property type="entry name" value="Ankyrin_rpt-contain_sf"/>
</dbReference>
<keyword evidence="1" id="KW-0677">Repeat</keyword>
<dbReference type="EMBL" id="JALJOT010000002">
    <property type="protein sequence ID" value="KAK9917874.1"/>
    <property type="molecule type" value="Genomic_DNA"/>
</dbReference>
<evidence type="ECO:0000313" key="5">
    <source>
        <dbReference type="Proteomes" id="UP001491310"/>
    </source>
</evidence>
<feature type="repeat" description="ANK" evidence="3">
    <location>
        <begin position="40"/>
        <end position="72"/>
    </location>
</feature>
<comment type="caution">
    <text evidence="4">The sequence shown here is derived from an EMBL/GenBank/DDBJ whole genome shotgun (WGS) entry which is preliminary data.</text>
</comment>
<evidence type="ECO:0000256" key="3">
    <source>
        <dbReference type="PROSITE-ProRule" id="PRU00023"/>
    </source>
</evidence>
<dbReference type="PROSITE" id="PS50297">
    <property type="entry name" value="ANK_REP_REGION"/>
    <property type="match status" value="2"/>
</dbReference>
<sequence>MELLSQSLTCIIDSVLISGHKACVQLLLDEGADIEQRNVMMETPLIRASHNGHFQMVKFLVGHHADVNAIDLGDNTALHWAAMRGHVEIVKFLLQSGADRTIRNKQDKLPVDLCQPCWSNAYRYTQEVLAS</sequence>
<protein>
    <recommendedName>
        <fullName evidence="6">Ankyrin</fullName>
    </recommendedName>
</protein>
<dbReference type="Gene3D" id="1.25.40.20">
    <property type="entry name" value="Ankyrin repeat-containing domain"/>
    <property type="match status" value="1"/>
</dbReference>
<gene>
    <name evidence="4" type="ORF">WJX75_009130</name>
</gene>
<dbReference type="PROSITE" id="PS50088">
    <property type="entry name" value="ANK_REPEAT"/>
    <property type="match status" value="2"/>
</dbReference>
<accession>A0ABR2Z0Z2</accession>
<dbReference type="InterPro" id="IPR002110">
    <property type="entry name" value="Ankyrin_rpt"/>
</dbReference>
<evidence type="ECO:0000256" key="2">
    <source>
        <dbReference type="ARBA" id="ARBA00023043"/>
    </source>
</evidence>
<feature type="repeat" description="ANK" evidence="3">
    <location>
        <begin position="73"/>
        <end position="105"/>
    </location>
</feature>
<evidence type="ECO:0008006" key="6">
    <source>
        <dbReference type="Google" id="ProtNLM"/>
    </source>
</evidence>
<dbReference type="SUPFAM" id="SSF48403">
    <property type="entry name" value="Ankyrin repeat"/>
    <property type="match status" value="1"/>
</dbReference>
<dbReference type="SMART" id="SM00248">
    <property type="entry name" value="ANK"/>
    <property type="match status" value="3"/>
</dbReference>
<evidence type="ECO:0000313" key="4">
    <source>
        <dbReference type="EMBL" id="KAK9917874.1"/>
    </source>
</evidence>
<evidence type="ECO:0000256" key="1">
    <source>
        <dbReference type="ARBA" id="ARBA00022737"/>
    </source>
</evidence>
<dbReference type="Proteomes" id="UP001491310">
    <property type="component" value="Unassembled WGS sequence"/>
</dbReference>